<dbReference type="STRING" id="3914.A0A0L9UHT2"/>
<name>A0A0L9UHT2_PHAAN</name>
<dbReference type="Proteomes" id="UP000053144">
    <property type="component" value="Chromosome 4"/>
</dbReference>
<evidence type="ECO:0000313" key="2">
    <source>
        <dbReference type="EMBL" id="KOM42104.1"/>
    </source>
</evidence>
<protein>
    <recommendedName>
        <fullName evidence="4">DUF1677 family protein</fullName>
    </recommendedName>
</protein>
<evidence type="ECO:0008006" key="4">
    <source>
        <dbReference type="Google" id="ProtNLM"/>
    </source>
</evidence>
<dbReference type="InterPro" id="IPR012876">
    <property type="entry name" value="DUF1677_pln"/>
</dbReference>
<sequence length="231" mass="25391">MFSEREAGEHFMEHLRTFEPATTTLAGYPPPLDVVVFPPSSASAVSPVSVVFYPARQFGLRVAAAPALADKPKTTSSSLRPSQPRARFEVMAATEKSATVMEAEVRSVTCYCCGLTEDCTALYIDGVKERYQGRWICGLCAEAVKEEGLKLKDVDVNTDEALKRHMKFRSFASSPPKKPTQDLILAMKHLLFRSLDSPRKDSLTCSPLASSHKCFSPGSSKGEPQEIITRE</sequence>
<dbReference type="PANTHER" id="PTHR33108">
    <property type="entry name" value="OS01G0745000 PROTEIN"/>
    <property type="match status" value="1"/>
</dbReference>
<dbReference type="EMBL" id="CM003374">
    <property type="protein sequence ID" value="KOM42104.1"/>
    <property type="molecule type" value="Genomic_DNA"/>
</dbReference>
<evidence type="ECO:0000313" key="3">
    <source>
        <dbReference type="Proteomes" id="UP000053144"/>
    </source>
</evidence>
<dbReference type="Gramene" id="KOM42104">
    <property type="protein sequence ID" value="KOM42104"/>
    <property type="gene ID" value="LR48_Vigan04g230200"/>
</dbReference>
<accession>A0A0L9UHT2</accession>
<organism evidence="2 3">
    <name type="scientific">Phaseolus angularis</name>
    <name type="common">Azuki bean</name>
    <name type="synonym">Vigna angularis</name>
    <dbReference type="NCBI Taxonomy" id="3914"/>
    <lineage>
        <taxon>Eukaryota</taxon>
        <taxon>Viridiplantae</taxon>
        <taxon>Streptophyta</taxon>
        <taxon>Embryophyta</taxon>
        <taxon>Tracheophyta</taxon>
        <taxon>Spermatophyta</taxon>
        <taxon>Magnoliopsida</taxon>
        <taxon>eudicotyledons</taxon>
        <taxon>Gunneridae</taxon>
        <taxon>Pentapetalae</taxon>
        <taxon>rosids</taxon>
        <taxon>fabids</taxon>
        <taxon>Fabales</taxon>
        <taxon>Fabaceae</taxon>
        <taxon>Papilionoideae</taxon>
        <taxon>50 kb inversion clade</taxon>
        <taxon>NPAAA clade</taxon>
        <taxon>indigoferoid/millettioid clade</taxon>
        <taxon>Phaseoleae</taxon>
        <taxon>Vigna</taxon>
    </lineage>
</organism>
<gene>
    <name evidence="2" type="ORF">LR48_Vigan04g230200</name>
</gene>
<feature type="region of interest" description="Disordered" evidence="1">
    <location>
        <begin position="212"/>
        <end position="231"/>
    </location>
</feature>
<proteinExistence type="predicted"/>
<reference evidence="3" key="1">
    <citation type="journal article" date="2015" name="Proc. Natl. Acad. Sci. U.S.A.">
        <title>Genome sequencing of adzuki bean (Vigna angularis) provides insight into high starch and low fat accumulation and domestication.</title>
        <authorList>
            <person name="Yang K."/>
            <person name="Tian Z."/>
            <person name="Chen C."/>
            <person name="Luo L."/>
            <person name="Zhao B."/>
            <person name="Wang Z."/>
            <person name="Yu L."/>
            <person name="Li Y."/>
            <person name="Sun Y."/>
            <person name="Li W."/>
            <person name="Chen Y."/>
            <person name="Li Y."/>
            <person name="Zhang Y."/>
            <person name="Ai D."/>
            <person name="Zhao J."/>
            <person name="Shang C."/>
            <person name="Ma Y."/>
            <person name="Wu B."/>
            <person name="Wang M."/>
            <person name="Gao L."/>
            <person name="Sun D."/>
            <person name="Zhang P."/>
            <person name="Guo F."/>
            <person name="Wang W."/>
            <person name="Li Y."/>
            <person name="Wang J."/>
            <person name="Varshney R.K."/>
            <person name="Wang J."/>
            <person name="Ling H.Q."/>
            <person name="Wan P."/>
        </authorList>
    </citation>
    <scope>NUCLEOTIDE SEQUENCE</scope>
    <source>
        <strain evidence="3">cv. Jingnong 6</strain>
    </source>
</reference>
<dbReference type="Pfam" id="PF07911">
    <property type="entry name" value="DUF1677"/>
    <property type="match status" value="1"/>
</dbReference>
<dbReference type="AlphaFoldDB" id="A0A0L9UHT2"/>
<evidence type="ECO:0000256" key="1">
    <source>
        <dbReference type="SAM" id="MobiDB-lite"/>
    </source>
</evidence>
<dbReference type="PANTHER" id="PTHR33108:SF85">
    <property type="entry name" value="DUF1677 FAMILY PROTEIN"/>
    <property type="match status" value="1"/>
</dbReference>